<feature type="non-terminal residue" evidence="4">
    <location>
        <position position="1"/>
    </location>
</feature>
<comment type="similarity">
    <text evidence="1">Belongs to the ice-binding protein family.</text>
</comment>
<evidence type="ECO:0000256" key="3">
    <source>
        <dbReference type="SAM" id="SignalP"/>
    </source>
</evidence>
<evidence type="ECO:0000313" key="4">
    <source>
        <dbReference type="EMBL" id="AEY75837.1"/>
    </source>
</evidence>
<protein>
    <submittedName>
        <fullName evidence="4">Ice-binding protein</fullName>
    </submittedName>
</protein>
<feature type="chain" id="PRO_5003561475" evidence="3">
    <location>
        <begin position="28"/>
        <end position="268"/>
    </location>
</feature>
<dbReference type="Pfam" id="PF11999">
    <property type="entry name" value="Ice_binding"/>
    <property type="match status" value="1"/>
</dbReference>
<reference evidence="4" key="1">
    <citation type="submission" date="2011-12" db="EMBL/GenBank/DDBJ databases">
        <title>Ice-binding proteins from polar algae.</title>
        <authorList>
            <person name="Raymond J."/>
        </authorList>
    </citation>
    <scope>NUCLEOTIDE SEQUENCE</scope>
    <source>
        <strain evidence="4">CCMP212</strain>
    </source>
</reference>
<evidence type="ECO:0000256" key="2">
    <source>
        <dbReference type="ARBA" id="ARBA00022729"/>
    </source>
</evidence>
<keyword evidence="2 3" id="KW-0732">Signal</keyword>
<sequence>MMFSSNAFRSVFVLAAACNAMTSATDAVDLGDAEDYVILAKSGISTVPSSVIIGNIGVSPIAAEAMTGFSLIMDVSGDFATSSQLYDVEGTEAMKGKAYAPDYNAATASALTTAVGFMETAYTNAAGRTNSDAARINIGGGTLGGDFGGSTTRLTPGVYTFGTGVNIAETIYFDGHNNSTSVFIIQMTGDLLQVANTQVILTSGALAKNIFWQISGNVKVGTGAEMQGILLVKTDVLFKTGSKLTGRVLSQTACNLQMAIIESPPVAV</sequence>
<name>H2EZP9_9STRA</name>
<dbReference type="AlphaFoldDB" id="H2EZP9"/>
<accession>H2EZP9</accession>
<evidence type="ECO:0000256" key="1">
    <source>
        <dbReference type="ARBA" id="ARBA00005445"/>
    </source>
</evidence>
<organism evidence="4">
    <name type="scientific">Attheya sp. CCMP212</name>
    <dbReference type="NCBI Taxonomy" id="1131762"/>
    <lineage>
        <taxon>Eukaryota</taxon>
        <taxon>Sar</taxon>
        <taxon>Stramenopiles</taxon>
        <taxon>Ochrophyta</taxon>
        <taxon>Bacillariophyta</taxon>
        <taxon>Coscinodiscophyceae</taxon>
        <taxon>Chaetocerotophycidae</taxon>
        <taxon>Chaetocerotales</taxon>
        <taxon>Attheyaceae</taxon>
        <taxon>Attheya</taxon>
    </lineage>
</organism>
<dbReference type="EMBL" id="JQ240481">
    <property type="protein sequence ID" value="AEY75837.1"/>
    <property type="molecule type" value="Genomic_DNA"/>
</dbReference>
<proteinExistence type="inferred from homology"/>
<dbReference type="InterPro" id="IPR021884">
    <property type="entry name" value="Ice-bd_prot"/>
</dbReference>
<feature type="signal peptide" evidence="3">
    <location>
        <begin position="1"/>
        <end position="27"/>
    </location>
</feature>